<comment type="caution">
    <text evidence="7">The sequence shown here is derived from an EMBL/GenBank/DDBJ whole genome shotgun (WGS) entry which is preliminary data.</text>
</comment>
<evidence type="ECO:0000256" key="1">
    <source>
        <dbReference type="ARBA" id="ARBA00004651"/>
    </source>
</evidence>
<dbReference type="EMBL" id="MEXB01000007">
    <property type="protein sequence ID" value="OGC88604.1"/>
    <property type="molecule type" value="Genomic_DNA"/>
</dbReference>
<dbReference type="Proteomes" id="UP000176568">
    <property type="component" value="Unassembled WGS sequence"/>
</dbReference>
<evidence type="ECO:0000256" key="6">
    <source>
        <dbReference type="SAM" id="Phobius"/>
    </source>
</evidence>
<keyword evidence="2" id="KW-1003">Cell membrane</keyword>
<feature type="transmembrane region" description="Helical" evidence="6">
    <location>
        <begin position="160"/>
        <end position="179"/>
    </location>
</feature>
<evidence type="ECO:0000313" key="8">
    <source>
        <dbReference type="Proteomes" id="UP000176568"/>
    </source>
</evidence>
<evidence type="ECO:0000313" key="7">
    <source>
        <dbReference type="EMBL" id="OGC88604.1"/>
    </source>
</evidence>
<comment type="subcellular location">
    <subcellularLocation>
        <location evidence="1">Cell membrane</location>
        <topology evidence="1">Multi-pass membrane protein</topology>
    </subcellularLocation>
</comment>
<dbReference type="STRING" id="1797247.A2419_02980"/>
<dbReference type="AlphaFoldDB" id="A0A1F4Y406"/>
<keyword evidence="3 6" id="KW-0812">Transmembrane</keyword>
<accession>A0A1F4Y406</accession>
<feature type="transmembrane region" description="Helical" evidence="6">
    <location>
        <begin position="41"/>
        <end position="63"/>
    </location>
</feature>
<reference evidence="7 8" key="1">
    <citation type="journal article" date="2016" name="Nat. Commun.">
        <title>Thousands of microbial genomes shed light on interconnected biogeochemical processes in an aquifer system.</title>
        <authorList>
            <person name="Anantharaman K."/>
            <person name="Brown C.T."/>
            <person name="Hug L.A."/>
            <person name="Sharon I."/>
            <person name="Castelle C.J."/>
            <person name="Probst A.J."/>
            <person name="Thomas B.C."/>
            <person name="Singh A."/>
            <person name="Wilkins M.J."/>
            <person name="Karaoz U."/>
            <person name="Brodie E.L."/>
            <person name="Williams K.H."/>
            <person name="Hubbard S.S."/>
            <person name="Banfield J.F."/>
        </authorList>
    </citation>
    <scope>NUCLEOTIDE SEQUENCE [LARGE SCALE GENOMIC DNA]</scope>
</reference>
<protein>
    <recommendedName>
        <fullName evidence="9">DedA family protein</fullName>
    </recommendedName>
</protein>
<feature type="transmembrane region" description="Helical" evidence="6">
    <location>
        <begin position="131"/>
        <end position="154"/>
    </location>
</feature>
<proteinExistence type="predicted"/>
<dbReference type="GO" id="GO:0005886">
    <property type="term" value="C:plasma membrane"/>
    <property type="evidence" value="ECO:0007669"/>
    <property type="project" value="UniProtKB-SubCell"/>
</dbReference>
<gene>
    <name evidence="7" type="ORF">A2419_02980</name>
</gene>
<evidence type="ECO:0000256" key="5">
    <source>
        <dbReference type="ARBA" id="ARBA00023136"/>
    </source>
</evidence>
<dbReference type="InterPro" id="IPR051311">
    <property type="entry name" value="DedA_domain"/>
</dbReference>
<sequence>MAGLIALLTTYKYVIIFPLGIFEGPIIAVLCGFLATQGLLSWYFAYLVLVFADAVGDWAYYALGRFGYPLIRKWGHYVGITPERIETAREYFSNNHFKMVAASKLIHAGGIAGLIAAGTVKLPFLKFAIQCLLVSILQTGLFFLLGIFFGHAYAKIGRYLDFYVAGTAVAVLVGLTYLLSRWLKSRG</sequence>
<evidence type="ECO:0000256" key="3">
    <source>
        <dbReference type="ARBA" id="ARBA00022692"/>
    </source>
</evidence>
<evidence type="ECO:0000256" key="2">
    <source>
        <dbReference type="ARBA" id="ARBA00022475"/>
    </source>
</evidence>
<dbReference type="PANTHER" id="PTHR42709:SF6">
    <property type="entry name" value="UNDECAPRENYL PHOSPHATE TRANSPORTER A"/>
    <property type="match status" value="1"/>
</dbReference>
<organism evidence="7 8">
    <name type="scientific">Candidatus Adlerbacteria bacterium RIFOXYC1_FULL_48_26</name>
    <dbReference type="NCBI Taxonomy" id="1797247"/>
    <lineage>
        <taxon>Bacteria</taxon>
        <taxon>Candidatus Adleribacteriota</taxon>
    </lineage>
</organism>
<feature type="transmembrane region" description="Helical" evidence="6">
    <location>
        <begin position="12"/>
        <end position="35"/>
    </location>
</feature>
<dbReference type="PANTHER" id="PTHR42709">
    <property type="entry name" value="ALKALINE PHOSPHATASE LIKE PROTEIN"/>
    <property type="match status" value="1"/>
</dbReference>
<evidence type="ECO:0000256" key="4">
    <source>
        <dbReference type="ARBA" id="ARBA00022989"/>
    </source>
</evidence>
<evidence type="ECO:0008006" key="9">
    <source>
        <dbReference type="Google" id="ProtNLM"/>
    </source>
</evidence>
<name>A0A1F4Y406_9BACT</name>
<keyword evidence="5 6" id="KW-0472">Membrane</keyword>
<keyword evidence="4 6" id="KW-1133">Transmembrane helix</keyword>